<dbReference type="AlphaFoldDB" id="A0A9X0D109"/>
<reference evidence="1" key="1">
    <citation type="submission" date="2023-01" db="EMBL/GenBank/DDBJ databases">
        <title>Genome assembly of the deep-sea coral Lophelia pertusa.</title>
        <authorList>
            <person name="Herrera S."/>
            <person name="Cordes E."/>
        </authorList>
    </citation>
    <scope>NUCLEOTIDE SEQUENCE</scope>
    <source>
        <strain evidence="1">USNM1676648</strain>
        <tissue evidence="1">Polyp</tissue>
    </source>
</reference>
<accession>A0A9X0D109</accession>
<organism evidence="1 2">
    <name type="scientific">Desmophyllum pertusum</name>
    <dbReference type="NCBI Taxonomy" id="174260"/>
    <lineage>
        <taxon>Eukaryota</taxon>
        <taxon>Metazoa</taxon>
        <taxon>Cnidaria</taxon>
        <taxon>Anthozoa</taxon>
        <taxon>Hexacorallia</taxon>
        <taxon>Scleractinia</taxon>
        <taxon>Caryophylliina</taxon>
        <taxon>Caryophylliidae</taxon>
        <taxon>Desmophyllum</taxon>
    </lineage>
</organism>
<name>A0A9X0D109_9CNID</name>
<dbReference type="EMBL" id="MU826351">
    <property type="protein sequence ID" value="KAJ7380864.1"/>
    <property type="molecule type" value="Genomic_DNA"/>
</dbReference>
<keyword evidence="2" id="KW-1185">Reference proteome</keyword>
<proteinExistence type="predicted"/>
<sequence length="187" mass="21027">MTYNAVLGRDFLLSHHAIINFADGTLKLDNIHPIDLSMKAIQARPVATLTVPDNKQAEQHKDKEPVSIYPHFIRNSDRFIQQCNKTAIFFLKFLIILLLISPHGHAAIANNHDFKSSQVINPAVKIHSSAHLLCSSLNIQGRPAFSPKLLFLLPPVRLKDHISSTSVVERKELQPIDASLRSRLQYS</sequence>
<dbReference type="Proteomes" id="UP001163046">
    <property type="component" value="Unassembled WGS sequence"/>
</dbReference>
<evidence type="ECO:0000313" key="1">
    <source>
        <dbReference type="EMBL" id="KAJ7380864.1"/>
    </source>
</evidence>
<evidence type="ECO:0000313" key="2">
    <source>
        <dbReference type="Proteomes" id="UP001163046"/>
    </source>
</evidence>
<gene>
    <name evidence="1" type="ORF">OS493_004447</name>
</gene>
<protein>
    <submittedName>
        <fullName evidence="1">Uncharacterized protein</fullName>
    </submittedName>
</protein>
<comment type="caution">
    <text evidence="1">The sequence shown here is derived from an EMBL/GenBank/DDBJ whole genome shotgun (WGS) entry which is preliminary data.</text>
</comment>